<keyword evidence="6" id="KW-0378">Hydrolase</keyword>
<reference evidence="12 13" key="1">
    <citation type="submission" date="2020-02" db="EMBL/GenBank/DDBJ databases">
        <title>Genome sequence of the type strain DSM 27180 of Arthrobacter silviterrae.</title>
        <authorList>
            <person name="Gao J."/>
            <person name="Sun J."/>
        </authorList>
    </citation>
    <scope>NUCLEOTIDE SEQUENCE [LARGE SCALE GENOMIC DNA]</scope>
    <source>
        <strain evidence="12 13">DSM 27180</strain>
    </source>
</reference>
<comment type="catalytic activity">
    <reaction evidence="11">
        <text>S-methyl-5'-thioadenosine + phosphate = 5-(methylsulfanyl)-alpha-D-ribose 1-phosphate + adenine</text>
        <dbReference type="Rhea" id="RHEA:11852"/>
        <dbReference type="ChEBI" id="CHEBI:16708"/>
        <dbReference type="ChEBI" id="CHEBI:17509"/>
        <dbReference type="ChEBI" id="CHEBI:43474"/>
        <dbReference type="ChEBI" id="CHEBI:58533"/>
        <dbReference type="EC" id="2.4.2.28"/>
    </reaction>
    <physiologicalReaction direction="left-to-right" evidence="11">
        <dbReference type="Rhea" id="RHEA:11853"/>
    </physiologicalReaction>
</comment>
<evidence type="ECO:0000256" key="1">
    <source>
        <dbReference type="ARBA" id="ARBA00000553"/>
    </source>
</evidence>
<sequence>MPPVQPPQSLAWFAEEAIPGVWVGFSDTTAGNLAFHVGDDPRRVAVHRAAVDAGLTALVGSPVPLHLQYMDQVHGAAVAVIGGPAPLPAFPPRGPTADGLVSLSASLAVMVADCVPVVLVGTTSGGKPVVGVAHAGRPGVEKGIIAATVSALRGAGALDLRAWIGPSVCGRCYEVPEDMRAAVSLVEPAAHATTSWGTPALDLPAAVAAQLAAAGVAARNVGACTLEHHQFYSHRRAVRDGEAEGRFIGFAAMAAPASTTGTAPQP</sequence>
<evidence type="ECO:0000256" key="9">
    <source>
        <dbReference type="ARBA" id="ARBA00047989"/>
    </source>
</evidence>
<dbReference type="RefSeq" id="WP_165181300.1">
    <property type="nucleotide sequence ID" value="NZ_JAAKZI010000008.1"/>
</dbReference>
<evidence type="ECO:0000313" key="13">
    <source>
        <dbReference type="Proteomes" id="UP000479226"/>
    </source>
</evidence>
<comment type="similarity">
    <text evidence="3">Belongs to the purine nucleoside phosphorylase YfiH/LACC1 family.</text>
</comment>
<evidence type="ECO:0000256" key="8">
    <source>
        <dbReference type="ARBA" id="ARBA00023008"/>
    </source>
</evidence>
<keyword evidence="4" id="KW-0808">Transferase</keyword>
<dbReference type="SUPFAM" id="SSF64438">
    <property type="entry name" value="CNF1/YfiH-like putative cysteine hydrolases"/>
    <property type="match status" value="1"/>
</dbReference>
<proteinExistence type="inferred from homology"/>
<keyword evidence="13" id="KW-1185">Reference proteome</keyword>
<evidence type="ECO:0000256" key="11">
    <source>
        <dbReference type="ARBA" id="ARBA00049893"/>
    </source>
</evidence>
<dbReference type="Proteomes" id="UP000479226">
    <property type="component" value="Unassembled WGS sequence"/>
</dbReference>
<evidence type="ECO:0000313" key="12">
    <source>
        <dbReference type="EMBL" id="NGN83107.1"/>
    </source>
</evidence>
<keyword evidence="5" id="KW-0479">Metal-binding</keyword>
<name>A0ABX0D8A7_9MICC</name>
<keyword evidence="8" id="KW-0186">Copper</keyword>
<protein>
    <submittedName>
        <fullName evidence="12">Laccase domain-containing protein</fullName>
    </submittedName>
</protein>
<comment type="function">
    <text evidence="2">Purine nucleoside enzyme that catalyzes the phosphorolysis of adenosine and inosine nucleosides, yielding D-ribose 1-phosphate and the respective free bases, adenine and hypoxanthine. Also catalyzes the phosphorolysis of S-methyl-5'-thioadenosine into adenine and S-methyl-5-thio-alpha-D-ribose 1-phosphate. Also has adenosine deaminase activity.</text>
</comment>
<comment type="catalytic activity">
    <reaction evidence="9">
        <text>adenosine + H2O + H(+) = inosine + NH4(+)</text>
        <dbReference type="Rhea" id="RHEA:24408"/>
        <dbReference type="ChEBI" id="CHEBI:15377"/>
        <dbReference type="ChEBI" id="CHEBI:15378"/>
        <dbReference type="ChEBI" id="CHEBI:16335"/>
        <dbReference type="ChEBI" id="CHEBI:17596"/>
        <dbReference type="ChEBI" id="CHEBI:28938"/>
        <dbReference type="EC" id="3.5.4.4"/>
    </reaction>
    <physiologicalReaction direction="left-to-right" evidence="9">
        <dbReference type="Rhea" id="RHEA:24409"/>
    </physiologicalReaction>
</comment>
<dbReference type="PANTHER" id="PTHR30616">
    <property type="entry name" value="UNCHARACTERIZED PROTEIN YFIH"/>
    <property type="match status" value="1"/>
</dbReference>
<evidence type="ECO:0000256" key="10">
    <source>
        <dbReference type="ARBA" id="ARBA00048968"/>
    </source>
</evidence>
<dbReference type="PANTHER" id="PTHR30616:SF2">
    <property type="entry name" value="PURINE NUCLEOSIDE PHOSPHORYLASE LACC1"/>
    <property type="match status" value="1"/>
</dbReference>
<accession>A0ABX0D8A7</accession>
<gene>
    <name evidence="12" type="ORF">G6N77_06480</name>
</gene>
<keyword evidence="7" id="KW-0862">Zinc</keyword>
<dbReference type="Pfam" id="PF02578">
    <property type="entry name" value="Cu-oxidase_4"/>
    <property type="match status" value="1"/>
</dbReference>
<dbReference type="InterPro" id="IPR038371">
    <property type="entry name" value="Cu_polyphenol_OxRdtase_sf"/>
</dbReference>
<evidence type="ECO:0000256" key="7">
    <source>
        <dbReference type="ARBA" id="ARBA00022833"/>
    </source>
</evidence>
<dbReference type="CDD" id="cd16833">
    <property type="entry name" value="YfiH"/>
    <property type="match status" value="1"/>
</dbReference>
<evidence type="ECO:0000256" key="4">
    <source>
        <dbReference type="ARBA" id="ARBA00022679"/>
    </source>
</evidence>
<dbReference type="InterPro" id="IPR003730">
    <property type="entry name" value="Cu_polyphenol_OxRdtase"/>
</dbReference>
<comment type="catalytic activity">
    <reaction evidence="10">
        <text>adenosine + phosphate = alpha-D-ribose 1-phosphate + adenine</text>
        <dbReference type="Rhea" id="RHEA:27642"/>
        <dbReference type="ChEBI" id="CHEBI:16335"/>
        <dbReference type="ChEBI" id="CHEBI:16708"/>
        <dbReference type="ChEBI" id="CHEBI:43474"/>
        <dbReference type="ChEBI" id="CHEBI:57720"/>
        <dbReference type="EC" id="2.4.2.1"/>
    </reaction>
    <physiologicalReaction direction="left-to-right" evidence="10">
        <dbReference type="Rhea" id="RHEA:27643"/>
    </physiologicalReaction>
</comment>
<evidence type="ECO:0000256" key="5">
    <source>
        <dbReference type="ARBA" id="ARBA00022723"/>
    </source>
</evidence>
<evidence type="ECO:0000256" key="2">
    <source>
        <dbReference type="ARBA" id="ARBA00003215"/>
    </source>
</evidence>
<dbReference type="InterPro" id="IPR011324">
    <property type="entry name" value="Cytotoxic_necrot_fac-like_cat"/>
</dbReference>
<comment type="catalytic activity">
    <reaction evidence="1">
        <text>inosine + phosphate = alpha-D-ribose 1-phosphate + hypoxanthine</text>
        <dbReference type="Rhea" id="RHEA:27646"/>
        <dbReference type="ChEBI" id="CHEBI:17368"/>
        <dbReference type="ChEBI" id="CHEBI:17596"/>
        <dbReference type="ChEBI" id="CHEBI:43474"/>
        <dbReference type="ChEBI" id="CHEBI:57720"/>
        <dbReference type="EC" id="2.4.2.1"/>
    </reaction>
    <physiologicalReaction direction="left-to-right" evidence="1">
        <dbReference type="Rhea" id="RHEA:27647"/>
    </physiologicalReaction>
</comment>
<evidence type="ECO:0000256" key="3">
    <source>
        <dbReference type="ARBA" id="ARBA00007353"/>
    </source>
</evidence>
<organism evidence="12 13">
    <name type="scientific">Arthrobacter silviterrae</name>
    <dbReference type="NCBI Taxonomy" id="2026658"/>
    <lineage>
        <taxon>Bacteria</taxon>
        <taxon>Bacillati</taxon>
        <taxon>Actinomycetota</taxon>
        <taxon>Actinomycetes</taxon>
        <taxon>Micrococcales</taxon>
        <taxon>Micrococcaceae</taxon>
        <taxon>Arthrobacter</taxon>
    </lineage>
</organism>
<comment type="caution">
    <text evidence="12">The sequence shown here is derived from an EMBL/GenBank/DDBJ whole genome shotgun (WGS) entry which is preliminary data.</text>
</comment>
<dbReference type="EMBL" id="JAAKZI010000008">
    <property type="protein sequence ID" value="NGN83107.1"/>
    <property type="molecule type" value="Genomic_DNA"/>
</dbReference>
<dbReference type="Gene3D" id="3.60.140.10">
    <property type="entry name" value="CNF1/YfiH-like putative cysteine hydrolases"/>
    <property type="match status" value="1"/>
</dbReference>
<evidence type="ECO:0000256" key="6">
    <source>
        <dbReference type="ARBA" id="ARBA00022801"/>
    </source>
</evidence>